<dbReference type="STRING" id="52586.A0A0B1PDN5"/>
<dbReference type="EMBL" id="JNVN01000546">
    <property type="protein sequence ID" value="KHJ35071.1"/>
    <property type="molecule type" value="Genomic_DNA"/>
</dbReference>
<dbReference type="HOGENOM" id="CLU_004458_0_0_1"/>
<proteinExistence type="predicted"/>
<gene>
    <name evidence="2" type="ORF">EV44_g3311</name>
</gene>
<evidence type="ECO:0000313" key="3">
    <source>
        <dbReference type="Proteomes" id="UP000030854"/>
    </source>
</evidence>
<dbReference type="OMA" id="ASEWHFK"/>
<feature type="compositionally biased region" description="Basic residues" evidence="1">
    <location>
        <begin position="617"/>
        <end position="627"/>
    </location>
</feature>
<comment type="caution">
    <text evidence="2">The sequence shown here is derived from an EMBL/GenBank/DDBJ whole genome shotgun (WGS) entry which is preliminary data.</text>
</comment>
<dbReference type="AlphaFoldDB" id="A0A0B1PDN5"/>
<accession>A0A0B1PDN5</accession>
<feature type="region of interest" description="Disordered" evidence="1">
    <location>
        <begin position="610"/>
        <end position="629"/>
    </location>
</feature>
<feature type="region of interest" description="Disordered" evidence="1">
    <location>
        <begin position="417"/>
        <end position="443"/>
    </location>
</feature>
<dbReference type="Proteomes" id="UP000030854">
    <property type="component" value="Unassembled WGS sequence"/>
</dbReference>
<sequence length="878" mass="101340">MTSSFEFYTSNLDRHLQESSSQNLISAAEHHLLFASEYYLKPKGVDYVQKEFKCQLDLLDLQDSLVKFKYDPEKYNFLITCSPGKSHNVWKIFHAIMTKMVREECQKSIRLHKYEDSIESTDGDSSCDDEYECYDEDLVLESDKIGRVGICEAQAQQSNLSVPSPICISTFSNISNQVDDQNFKYTYCWEDRVLKINDVFTDSVLQELSSLTGCTFIKEPNDCRIYIKSDLEASLNKGISKMDNIKNYFLPQNKIPVYHSFYTESEPNSQFAFLRISNSKNRIFKTTLIDNLSSKIGADEIKDLQDLIQDAVIIRYASFDRVSAAFQIRWKLKVVPIVKEEEKNLVSKSCRNPIYPLKDAHQEAHDLFGINQYKTRNSISRENHKEFVDIKKKLNLSSKNPQISNWVQDVVDSDSLKAEREGIEPTTTKLKNPPGKKKGPTSYDLANRFKDAPQSTIRESPKNELVLKKLRSSLISSKDKTEKAPINPKVKFEQETPRDFWSRHPGKFSVDLTDIKVNQQQQSKSVDLRLVANKIQASNLIDDFIPELSCNIPKPKKEKMISEIKNRDTLLIDFEEDTSIPTSTYTFSQADVSRNEEVLLHLPKLDIKQPPIQSKKKEGRNKNKKSAHAGLPLLDSTREIKESTVFDILSSNQETHILESFKQSFKSNFRSLMKNIRAFRGELVVEAHFGRTMTHGIKDIYISKKGEYEKTYDEETTRRILNESKSNSLTPGFTKVITTVPAEIQFIREMKDCHGLNCWSQEKTDWSLYYELYFEDRNFSHNNNFIVEINAQSFVCRAKTISELGNLYVHGTTRLWDFRVAATDIKYTDRLDIEHSELVEMISTSLFIPYAQLKVQFGTLRKLTQLGKSVHYPLSNLR</sequence>
<evidence type="ECO:0000256" key="1">
    <source>
        <dbReference type="SAM" id="MobiDB-lite"/>
    </source>
</evidence>
<protein>
    <submittedName>
        <fullName evidence="2">Uncharacterized protein</fullName>
    </submittedName>
</protein>
<keyword evidence="3" id="KW-1185">Reference proteome</keyword>
<reference evidence="2 3" key="1">
    <citation type="journal article" date="2014" name="BMC Genomics">
        <title>Adaptive genomic structural variation in the grape powdery mildew pathogen, Erysiphe necator.</title>
        <authorList>
            <person name="Jones L."/>
            <person name="Riaz S."/>
            <person name="Morales-Cruz A."/>
            <person name="Amrine K.C."/>
            <person name="McGuire B."/>
            <person name="Gubler W.D."/>
            <person name="Walker M.A."/>
            <person name="Cantu D."/>
        </authorList>
    </citation>
    <scope>NUCLEOTIDE SEQUENCE [LARGE SCALE GENOMIC DNA]</scope>
    <source>
        <strain evidence="3">c</strain>
    </source>
</reference>
<name>A0A0B1PDN5_UNCNE</name>
<evidence type="ECO:0000313" key="2">
    <source>
        <dbReference type="EMBL" id="KHJ35071.1"/>
    </source>
</evidence>
<organism evidence="2 3">
    <name type="scientific">Uncinula necator</name>
    <name type="common">Grape powdery mildew</name>
    <dbReference type="NCBI Taxonomy" id="52586"/>
    <lineage>
        <taxon>Eukaryota</taxon>
        <taxon>Fungi</taxon>
        <taxon>Dikarya</taxon>
        <taxon>Ascomycota</taxon>
        <taxon>Pezizomycotina</taxon>
        <taxon>Leotiomycetes</taxon>
        <taxon>Erysiphales</taxon>
        <taxon>Erysiphaceae</taxon>
        <taxon>Erysiphe</taxon>
    </lineage>
</organism>